<evidence type="ECO:0000313" key="2">
    <source>
        <dbReference type="EMBL" id="KAK7799660.1"/>
    </source>
</evidence>
<comment type="caution">
    <text evidence="2">The sequence shown here is derived from an EMBL/GenBank/DDBJ whole genome shotgun (WGS) entry which is preliminary data.</text>
</comment>
<gene>
    <name evidence="2" type="ORF">U0070_017142</name>
</gene>
<name>A0AAW0HAM8_MYOGA</name>
<proteinExistence type="predicted"/>
<evidence type="ECO:0000256" key="1">
    <source>
        <dbReference type="SAM" id="MobiDB-lite"/>
    </source>
</evidence>
<organism evidence="2 3">
    <name type="scientific">Myodes glareolus</name>
    <name type="common">Bank vole</name>
    <name type="synonym">Clethrionomys glareolus</name>
    <dbReference type="NCBI Taxonomy" id="447135"/>
    <lineage>
        <taxon>Eukaryota</taxon>
        <taxon>Metazoa</taxon>
        <taxon>Chordata</taxon>
        <taxon>Craniata</taxon>
        <taxon>Vertebrata</taxon>
        <taxon>Euteleostomi</taxon>
        <taxon>Mammalia</taxon>
        <taxon>Eutheria</taxon>
        <taxon>Euarchontoglires</taxon>
        <taxon>Glires</taxon>
        <taxon>Rodentia</taxon>
        <taxon>Myomorpha</taxon>
        <taxon>Muroidea</taxon>
        <taxon>Cricetidae</taxon>
        <taxon>Arvicolinae</taxon>
        <taxon>Myodes</taxon>
    </lineage>
</organism>
<feature type="region of interest" description="Disordered" evidence="1">
    <location>
        <begin position="239"/>
        <end position="330"/>
    </location>
</feature>
<dbReference type="EMBL" id="JBBHLL010000598">
    <property type="protein sequence ID" value="KAK7799660.1"/>
    <property type="molecule type" value="Genomic_DNA"/>
</dbReference>
<evidence type="ECO:0008006" key="4">
    <source>
        <dbReference type="Google" id="ProtNLM"/>
    </source>
</evidence>
<dbReference type="Proteomes" id="UP001488838">
    <property type="component" value="Unassembled WGS sequence"/>
</dbReference>
<reference evidence="2 3" key="1">
    <citation type="journal article" date="2023" name="bioRxiv">
        <title>Conserved and derived expression patterns and positive selection on dental genes reveal complex evolutionary context of ever-growing rodent molars.</title>
        <authorList>
            <person name="Calamari Z.T."/>
            <person name="Song A."/>
            <person name="Cohen E."/>
            <person name="Akter M."/>
            <person name="Roy R.D."/>
            <person name="Hallikas O."/>
            <person name="Christensen M.M."/>
            <person name="Li P."/>
            <person name="Marangoni P."/>
            <person name="Jernvall J."/>
            <person name="Klein O.D."/>
        </authorList>
    </citation>
    <scope>NUCLEOTIDE SEQUENCE [LARGE SCALE GENOMIC DNA]</scope>
    <source>
        <strain evidence="2">V071</strain>
    </source>
</reference>
<dbReference type="AlphaFoldDB" id="A0AAW0HAM8"/>
<evidence type="ECO:0000313" key="3">
    <source>
        <dbReference type="Proteomes" id="UP001488838"/>
    </source>
</evidence>
<keyword evidence="3" id="KW-1185">Reference proteome</keyword>
<feature type="region of interest" description="Disordered" evidence="1">
    <location>
        <begin position="124"/>
        <end position="144"/>
    </location>
</feature>
<protein>
    <recommendedName>
        <fullName evidence="4">Testis-specific H1 histone</fullName>
    </recommendedName>
</protein>
<accession>A0AAW0HAM8</accession>
<feature type="compositionally biased region" description="Basic and acidic residues" evidence="1">
    <location>
        <begin position="260"/>
        <end position="275"/>
    </location>
</feature>
<sequence>MTEGARPRGVSQGAEIKIQIQEPAQRTLGTPARKGMRSVLRVSQLLLRAIAGQRRLTLTQLKKKLGNAGYEVCRKIKGHNRESTKSERGTLLRVSGSNATGYFRVCKVPKSRRKVGQSGLVLGRRSSRKTLLQSQSRPRSRSLRPCRLCSPRKAAKKAREFWRHKSRTLKAKSRRTRSTIWARVKSRARSRARSRAMDQVCARAEEQACARGKEQARARTRTQECVQGREQECTNAREEAHMGARMQTRATAMENIRAGPSREDGRSRSKNESRPNSKYRNKKRQEPERVVKRTIQKPAVTKAVSVSSQQGKARTKLSAKSEGPECSRNP</sequence>